<evidence type="ECO:0000313" key="2">
    <source>
        <dbReference type="Proteomes" id="UP000630718"/>
    </source>
</evidence>
<gene>
    <name evidence="1" type="ORF">GCM10018772_04800</name>
</gene>
<evidence type="ECO:0000313" key="1">
    <source>
        <dbReference type="EMBL" id="GHE84767.1"/>
    </source>
</evidence>
<name>A0A919A4B7_9ACTN</name>
<organism evidence="1 2">
    <name type="scientific">Streptomyces fumanus</name>
    <dbReference type="NCBI Taxonomy" id="67302"/>
    <lineage>
        <taxon>Bacteria</taxon>
        <taxon>Bacillati</taxon>
        <taxon>Actinomycetota</taxon>
        <taxon>Actinomycetes</taxon>
        <taxon>Kitasatosporales</taxon>
        <taxon>Streptomycetaceae</taxon>
        <taxon>Streptomyces</taxon>
    </lineage>
</organism>
<comment type="caution">
    <text evidence="1">The sequence shown here is derived from an EMBL/GenBank/DDBJ whole genome shotgun (WGS) entry which is preliminary data.</text>
</comment>
<dbReference type="RefSeq" id="WP_268257623.1">
    <property type="nucleotide sequence ID" value="NZ_BNBI01000001.1"/>
</dbReference>
<dbReference type="Proteomes" id="UP000630718">
    <property type="component" value="Unassembled WGS sequence"/>
</dbReference>
<protein>
    <submittedName>
        <fullName evidence="1">Uncharacterized protein</fullName>
    </submittedName>
</protein>
<keyword evidence="2" id="KW-1185">Reference proteome</keyword>
<reference evidence="1" key="2">
    <citation type="submission" date="2020-09" db="EMBL/GenBank/DDBJ databases">
        <authorList>
            <person name="Sun Q."/>
            <person name="Ohkuma M."/>
        </authorList>
    </citation>
    <scope>NUCLEOTIDE SEQUENCE</scope>
    <source>
        <strain evidence="1">JCM 4477</strain>
    </source>
</reference>
<dbReference type="EMBL" id="BNBI01000001">
    <property type="protein sequence ID" value="GHE84767.1"/>
    <property type="molecule type" value="Genomic_DNA"/>
</dbReference>
<reference evidence="1" key="1">
    <citation type="journal article" date="2014" name="Int. J. Syst. Evol. Microbiol.">
        <title>Complete genome sequence of Corynebacterium casei LMG S-19264T (=DSM 44701T), isolated from a smear-ripened cheese.</title>
        <authorList>
            <consortium name="US DOE Joint Genome Institute (JGI-PGF)"/>
            <person name="Walter F."/>
            <person name="Albersmeier A."/>
            <person name="Kalinowski J."/>
            <person name="Ruckert C."/>
        </authorList>
    </citation>
    <scope>NUCLEOTIDE SEQUENCE</scope>
    <source>
        <strain evidence="1">JCM 4477</strain>
    </source>
</reference>
<proteinExistence type="predicted"/>
<dbReference type="AlphaFoldDB" id="A0A919A4B7"/>
<accession>A0A919A4B7</accession>
<sequence length="42" mass="4972">MTFLDWLLWLACLWATWFAYCASSLPDLVQHLAARYRHGSTR</sequence>